<dbReference type="PANTHER" id="PTHR34371:SF6">
    <property type="entry name" value="MEMBRANE-ASSOCIATED KINASE REGULATOR 6"/>
    <property type="match status" value="1"/>
</dbReference>
<feature type="compositionally biased region" description="Basic and acidic residues" evidence="1">
    <location>
        <begin position="387"/>
        <end position="401"/>
    </location>
</feature>
<feature type="compositionally biased region" description="Low complexity" evidence="1">
    <location>
        <begin position="587"/>
        <end position="602"/>
    </location>
</feature>
<sequence>MGTKRADEILLHQISLPARRDYQLRSCSPLKADPTLKGSYSQLVARAFQNARALSFNASHDEVPYALDHGATQRAFYSGPLTSKATPAMADVVFPVRADHVGATAHADQGRHGCERSESDVSFATADSVGHSDDVSEVSQEQEQQVHRPVVEKDNVLIDRPPIDEQYARSRSTHSQRNAAREESSVPGAGGAYILTPRRAMSGDLRASKSSLDNRSRSSELVRASRSSVGNRSARDSEIMRSSRTSVGNRSARSGEITRASRSSVGNRSARSGEIMRASRSGVENRDRSEEIFFSEYGGPPKKSGQSAGEVNEGGYGPKTGEKGRGESKRRPTASIAWDSLNKSRENSPQHELAAIPFKWEEAPGKPISNSIAAAAERAMAKRFLREVGHESRSSSREPQQRTRRVNTESRTLSIEDAEIGRGMMSSPNSSFRSSHRFYARTAPGERSFGPRKSVDGAHIISEVETNPHIDLVAPAAAKFLVESWVSPGNVTPEPNLTTTIPFQWEEAPGIPKVDEEAIESSKPIQLQLPPRLVAPPPPPMSMDSMSKDEMRGRQQTRSMSGPLSGYNPHTSPSRRRQQQHSPPVMRRSCSPSKRSISPSRIQALAKHFSRKPSTPNGEYSRESSQISSAQSNYYRHSYTYGHNNSGSLEEYDRDRGRSSSNRAIGRSASGMMLSEMAKCEQDAEPYSAQMRGARSFASGPLDYGGKPKRYSSPSKRSVSPSRRIHAFAKQLTSKIRNSNDQSGATALEDPNWPVSMKQVQRQHSFTRLQSPVTLYRENFNGGGGSDECSVEGTTSSSPRACAEKQEPWSPTSILQGPNDQIEAHLSGPSSGSSDVNVQTQGTTPASDIALSKSLSRVSYESFEHSFAERQSPSTAEDGEGNSPQGSPYLGPTSEDYRERKTTVGAAEGVKAIIKMCRSGSTWRKSKTHSPEMWAPTLASYFQCLEATLSNPVNAHVAITHSKQQEGDHNGGQGSGPSVADSSEAQTRLPYTMPTSHVEQNLAWKEYCDSPNAELKTCLGVNLSPARFITRGNSYSADNAMAWSERHLSHSIPTNNVEDGYRSPAYAATLELLSPSAELFRKKKRVVSTSRGVKFIMPSPNMRRKTQFVEAMCKSLKRALYKCAKRCCRKTLRSSEEPVLPQTEFSFYKPN</sequence>
<feature type="compositionally biased region" description="Polar residues" evidence="1">
    <location>
        <begin position="554"/>
        <end position="572"/>
    </location>
</feature>
<dbReference type="AlphaFoldDB" id="A0A8T0HE27"/>
<name>A0A8T0HE27_CERPU</name>
<feature type="region of interest" description="Disordered" evidence="1">
    <location>
        <begin position="864"/>
        <end position="896"/>
    </location>
</feature>
<evidence type="ECO:0000256" key="1">
    <source>
        <dbReference type="SAM" id="MobiDB-lite"/>
    </source>
</evidence>
<feature type="compositionally biased region" description="Polar residues" evidence="1">
    <location>
        <begin position="828"/>
        <end position="846"/>
    </location>
</feature>
<accession>A0A8T0HE27</accession>
<evidence type="ECO:0000313" key="3">
    <source>
        <dbReference type="Proteomes" id="UP000822688"/>
    </source>
</evidence>
<feature type="compositionally biased region" description="Basic and acidic residues" evidence="1">
    <location>
        <begin position="108"/>
        <end position="119"/>
    </location>
</feature>
<feature type="compositionally biased region" description="Polar residues" evidence="1">
    <location>
        <begin position="169"/>
        <end position="178"/>
    </location>
</feature>
<feature type="compositionally biased region" description="Low complexity" evidence="1">
    <location>
        <begin position="711"/>
        <end position="722"/>
    </location>
</feature>
<feature type="region of interest" description="Disordered" evidence="1">
    <location>
        <begin position="962"/>
        <end position="985"/>
    </location>
</feature>
<feature type="region of interest" description="Disordered" evidence="1">
    <location>
        <begin position="735"/>
        <end position="765"/>
    </location>
</feature>
<feature type="compositionally biased region" description="Polar residues" evidence="1">
    <location>
        <begin position="242"/>
        <end position="252"/>
    </location>
</feature>
<feature type="compositionally biased region" description="Basic and acidic residues" evidence="1">
    <location>
        <begin position="320"/>
        <end position="330"/>
    </location>
</feature>
<reference evidence="2 3" key="1">
    <citation type="submission" date="2020-06" db="EMBL/GenBank/DDBJ databases">
        <title>WGS assembly of Ceratodon purpureus strain R40.</title>
        <authorList>
            <person name="Carey S.B."/>
            <person name="Jenkins J."/>
            <person name="Shu S."/>
            <person name="Lovell J.T."/>
            <person name="Sreedasyam A."/>
            <person name="Maumus F."/>
            <person name="Tiley G.P."/>
            <person name="Fernandez-Pozo N."/>
            <person name="Barry K."/>
            <person name="Chen C."/>
            <person name="Wang M."/>
            <person name="Lipzen A."/>
            <person name="Daum C."/>
            <person name="Saski C.A."/>
            <person name="Payton A.C."/>
            <person name="Mcbreen J.C."/>
            <person name="Conrad R.E."/>
            <person name="Kollar L.M."/>
            <person name="Olsson S."/>
            <person name="Huttunen S."/>
            <person name="Landis J.B."/>
            <person name="Wickett N.J."/>
            <person name="Johnson M.G."/>
            <person name="Rensing S.A."/>
            <person name="Grimwood J."/>
            <person name="Schmutz J."/>
            <person name="Mcdaniel S.F."/>
        </authorList>
    </citation>
    <scope>NUCLEOTIDE SEQUENCE [LARGE SCALE GENOMIC DNA]</scope>
    <source>
        <strain evidence="2 3">R40</strain>
    </source>
</reference>
<keyword evidence="3" id="KW-1185">Reference proteome</keyword>
<protein>
    <submittedName>
        <fullName evidence="2">Uncharacterized protein</fullName>
    </submittedName>
</protein>
<gene>
    <name evidence="2" type="ORF">KC19_6G135800</name>
</gene>
<feature type="region of interest" description="Disordered" evidence="1">
    <location>
        <begin position="697"/>
        <end position="722"/>
    </location>
</feature>
<feature type="region of interest" description="Disordered" evidence="1">
    <location>
        <begin position="387"/>
        <end position="410"/>
    </location>
</feature>
<proteinExistence type="predicted"/>
<feature type="compositionally biased region" description="Low complexity" evidence="1">
    <location>
        <begin position="623"/>
        <end position="632"/>
    </location>
</feature>
<feature type="region of interest" description="Disordered" evidence="1">
    <location>
        <begin position="780"/>
        <end position="850"/>
    </location>
</feature>
<dbReference type="EMBL" id="CM026427">
    <property type="protein sequence ID" value="KAG0570056.1"/>
    <property type="molecule type" value="Genomic_DNA"/>
</dbReference>
<feature type="compositionally biased region" description="Polar residues" evidence="1">
    <location>
        <begin position="260"/>
        <end position="270"/>
    </location>
</feature>
<comment type="caution">
    <text evidence="2">The sequence shown here is derived from an EMBL/GenBank/DDBJ whole genome shotgun (WGS) entry which is preliminary data.</text>
</comment>
<feature type="compositionally biased region" description="Polar residues" evidence="1">
    <location>
        <begin position="809"/>
        <end position="819"/>
    </location>
</feature>
<feature type="compositionally biased region" description="Polar residues" evidence="1">
    <location>
        <begin position="735"/>
        <end position="745"/>
    </location>
</feature>
<dbReference type="Proteomes" id="UP000822688">
    <property type="component" value="Chromosome 6"/>
</dbReference>
<feature type="region of interest" description="Disordered" evidence="1">
    <location>
        <begin position="515"/>
        <end position="664"/>
    </location>
</feature>
<dbReference type="PANTHER" id="PTHR34371">
    <property type="entry name" value="OS01G0551000 PROTEIN"/>
    <property type="match status" value="1"/>
</dbReference>
<organism evidence="2 3">
    <name type="scientific">Ceratodon purpureus</name>
    <name type="common">Fire moss</name>
    <name type="synonym">Dicranum purpureum</name>
    <dbReference type="NCBI Taxonomy" id="3225"/>
    <lineage>
        <taxon>Eukaryota</taxon>
        <taxon>Viridiplantae</taxon>
        <taxon>Streptophyta</taxon>
        <taxon>Embryophyta</taxon>
        <taxon>Bryophyta</taxon>
        <taxon>Bryophytina</taxon>
        <taxon>Bryopsida</taxon>
        <taxon>Dicranidae</taxon>
        <taxon>Pseudoditrichales</taxon>
        <taxon>Ditrichaceae</taxon>
        <taxon>Ceratodon</taxon>
    </lineage>
</organism>
<feature type="region of interest" description="Disordered" evidence="1">
    <location>
        <begin position="105"/>
        <end position="350"/>
    </location>
</feature>
<evidence type="ECO:0000313" key="2">
    <source>
        <dbReference type="EMBL" id="KAG0570056.1"/>
    </source>
</evidence>
<feature type="compositionally biased region" description="Basic and acidic residues" evidence="1">
    <location>
        <begin position="144"/>
        <end position="168"/>
    </location>
</feature>